<evidence type="ECO:0000313" key="2">
    <source>
        <dbReference type="Proteomes" id="UP001589855"/>
    </source>
</evidence>
<dbReference type="RefSeq" id="WP_137644655.1">
    <property type="nucleotide sequence ID" value="NZ_BAABRM010000007.1"/>
</dbReference>
<reference evidence="1 2" key="1">
    <citation type="submission" date="2024-09" db="EMBL/GenBank/DDBJ databases">
        <authorList>
            <person name="Sun Q."/>
            <person name="Mori K."/>
        </authorList>
    </citation>
    <scope>NUCLEOTIDE SEQUENCE [LARGE SCALE GENOMIC DNA]</scope>
    <source>
        <strain evidence="1 2">TBRC 4575</strain>
    </source>
</reference>
<name>A0ABV6K1C1_9LACO</name>
<protein>
    <submittedName>
        <fullName evidence="1">Uncharacterized protein</fullName>
    </submittedName>
</protein>
<gene>
    <name evidence="1" type="ORF">ACFFGS_03845</name>
</gene>
<proteinExistence type="predicted"/>
<dbReference type="Proteomes" id="UP001589855">
    <property type="component" value="Unassembled WGS sequence"/>
</dbReference>
<sequence>MITVERVDQLFKDEVAAQPSDWHDFAIQTYAQWLVAAETSSDKRTQLSRQIEGIERLRNNSKK</sequence>
<accession>A0ABV6K1C1</accession>
<keyword evidence="2" id="KW-1185">Reference proteome</keyword>
<organism evidence="1 2">
    <name type="scientific">Lactiplantibacillus plajomi</name>
    <dbReference type="NCBI Taxonomy" id="1457217"/>
    <lineage>
        <taxon>Bacteria</taxon>
        <taxon>Bacillati</taxon>
        <taxon>Bacillota</taxon>
        <taxon>Bacilli</taxon>
        <taxon>Lactobacillales</taxon>
        <taxon>Lactobacillaceae</taxon>
        <taxon>Lactiplantibacillus</taxon>
    </lineage>
</organism>
<dbReference type="EMBL" id="JBHLUK010000024">
    <property type="protein sequence ID" value="MFC0423257.1"/>
    <property type="molecule type" value="Genomic_DNA"/>
</dbReference>
<comment type="caution">
    <text evidence="1">The sequence shown here is derived from an EMBL/GenBank/DDBJ whole genome shotgun (WGS) entry which is preliminary data.</text>
</comment>
<evidence type="ECO:0000313" key="1">
    <source>
        <dbReference type="EMBL" id="MFC0423257.1"/>
    </source>
</evidence>